<dbReference type="WBParaSite" id="TTAC_0000534901-mRNA-1">
    <property type="protein sequence ID" value="TTAC_0000534901-mRNA-1"/>
    <property type="gene ID" value="TTAC_0000534901"/>
</dbReference>
<proteinExistence type="predicted"/>
<protein>
    <submittedName>
        <fullName evidence="2 4">Uncharacterized protein</fullName>
    </submittedName>
</protein>
<reference evidence="2 3" key="2">
    <citation type="submission" date="2018-11" db="EMBL/GenBank/DDBJ databases">
        <authorList>
            <consortium name="Pathogen Informatics"/>
        </authorList>
    </citation>
    <scope>NUCLEOTIDE SEQUENCE [LARGE SCALE GENOMIC DNA]</scope>
</reference>
<organism evidence="4">
    <name type="scientific">Hydatigena taeniaeformis</name>
    <name type="common">Feline tapeworm</name>
    <name type="synonym">Taenia taeniaeformis</name>
    <dbReference type="NCBI Taxonomy" id="6205"/>
    <lineage>
        <taxon>Eukaryota</taxon>
        <taxon>Metazoa</taxon>
        <taxon>Spiralia</taxon>
        <taxon>Lophotrochozoa</taxon>
        <taxon>Platyhelminthes</taxon>
        <taxon>Cestoda</taxon>
        <taxon>Eucestoda</taxon>
        <taxon>Cyclophyllidea</taxon>
        <taxon>Taeniidae</taxon>
        <taxon>Hydatigera</taxon>
    </lineage>
</organism>
<keyword evidence="3" id="KW-1185">Reference proteome</keyword>
<dbReference type="AlphaFoldDB" id="A0A0R3WX59"/>
<feature type="compositionally biased region" description="Low complexity" evidence="1">
    <location>
        <begin position="1"/>
        <end position="14"/>
    </location>
</feature>
<sequence>MQCTLLTSSSSLQSAIRSGKDSRMSGRGDSRVGPPAGIGGSISAWTDTLVLMASADDESMSVRDTRLNPHFAIETEAAPTSPSSEVSSRECLEASLSDALNKLLSQRRQYLSDDGGEASD</sequence>
<evidence type="ECO:0000256" key="1">
    <source>
        <dbReference type="SAM" id="MobiDB-lite"/>
    </source>
</evidence>
<name>A0A0R3WX59_HYDTA</name>
<gene>
    <name evidence="2" type="ORF">TTAC_LOCUS5332</name>
</gene>
<accession>A0A0R3WX59</accession>
<feature type="compositionally biased region" description="Basic and acidic residues" evidence="1">
    <location>
        <begin position="18"/>
        <end position="30"/>
    </location>
</feature>
<reference evidence="4" key="1">
    <citation type="submission" date="2017-02" db="UniProtKB">
        <authorList>
            <consortium name="WormBaseParasite"/>
        </authorList>
    </citation>
    <scope>IDENTIFICATION</scope>
</reference>
<dbReference type="Proteomes" id="UP000274429">
    <property type="component" value="Unassembled WGS sequence"/>
</dbReference>
<evidence type="ECO:0000313" key="4">
    <source>
        <dbReference type="WBParaSite" id="TTAC_0000534901-mRNA-1"/>
    </source>
</evidence>
<feature type="region of interest" description="Disordered" evidence="1">
    <location>
        <begin position="1"/>
        <end position="39"/>
    </location>
</feature>
<evidence type="ECO:0000313" key="3">
    <source>
        <dbReference type="Proteomes" id="UP000274429"/>
    </source>
</evidence>
<dbReference type="EMBL" id="UYWX01007082">
    <property type="protein sequence ID" value="VDM26722.1"/>
    <property type="molecule type" value="Genomic_DNA"/>
</dbReference>
<evidence type="ECO:0000313" key="2">
    <source>
        <dbReference type="EMBL" id="VDM26722.1"/>
    </source>
</evidence>